<evidence type="ECO:0000313" key="2">
    <source>
        <dbReference type="EMBL" id="SDQ13671.1"/>
    </source>
</evidence>
<dbReference type="STRING" id="995062.SAMN04489718_0411"/>
<proteinExistence type="predicted"/>
<keyword evidence="1" id="KW-1133">Transmembrane helix</keyword>
<keyword evidence="1" id="KW-0472">Membrane</keyword>
<gene>
    <name evidence="2" type="ORF">SAMN04489718_0411</name>
</gene>
<keyword evidence="3" id="KW-1185">Reference proteome</keyword>
<reference evidence="3" key="1">
    <citation type="submission" date="2016-10" db="EMBL/GenBank/DDBJ databases">
        <authorList>
            <person name="Varghese N."/>
            <person name="Submissions S."/>
        </authorList>
    </citation>
    <scope>NUCLEOTIDE SEQUENCE [LARGE SCALE GENOMIC DNA]</scope>
    <source>
        <strain evidence="3">DSM 45459</strain>
    </source>
</reference>
<evidence type="ECO:0000256" key="1">
    <source>
        <dbReference type="SAM" id="Phobius"/>
    </source>
</evidence>
<dbReference type="EMBL" id="FNKO01000001">
    <property type="protein sequence ID" value="SDQ13671.1"/>
    <property type="molecule type" value="Genomic_DNA"/>
</dbReference>
<dbReference type="Proteomes" id="UP000199301">
    <property type="component" value="Unassembled WGS sequence"/>
</dbReference>
<keyword evidence="1" id="KW-0812">Transmembrane</keyword>
<name>A0A1H0YFC9_9ACTN</name>
<feature type="transmembrane region" description="Helical" evidence="1">
    <location>
        <begin position="133"/>
        <end position="150"/>
    </location>
</feature>
<sequence>MSRVTAGTAIALLVVPGFFFLLGTADALRANGVDGAEVREVLVGVAVTVRVSAPSVLLFGLPVAVLTERICSRARLPVTLLAFALAGAVAGVLAASVLFHPLFSYYVVPFAVVTAVSARALSGPVARRPVLRWVFVLLAAVLLGACFAVVR</sequence>
<dbReference type="AlphaFoldDB" id="A0A1H0YFC9"/>
<organism evidence="2 3">
    <name type="scientific">Actinopolyspora saharensis</name>
    <dbReference type="NCBI Taxonomy" id="995062"/>
    <lineage>
        <taxon>Bacteria</taxon>
        <taxon>Bacillati</taxon>
        <taxon>Actinomycetota</taxon>
        <taxon>Actinomycetes</taxon>
        <taxon>Actinopolysporales</taxon>
        <taxon>Actinopolysporaceae</taxon>
        <taxon>Actinopolyspora</taxon>
    </lineage>
</organism>
<feature type="transmembrane region" description="Helical" evidence="1">
    <location>
        <begin position="43"/>
        <end position="66"/>
    </location>
</feature>
<evidence type="ECO:0000313" key="3">
    <source>
        <dbReference type="Proteomes" id="UP000199301"/>
    </source>
</evidence>
<accession>A0A1H0YFC9</accession>
<protein>
    <submittedName>
        <fullName evidence="2">Uncharacterized protein</fullName>
    </submittedName>
</protein>
<feature type="transmembrane region" description="Helical" evidence="1">
    <location>
        <begin position="78"/>
        <end position="97"/>
    </location>
</feature>